<comment type="caution">
    <text evidence="2">The sequence shown here is derived from an EMBL/GenBank/DDBJ whole genome shotgun (WGS) entry which is preliminary data.</text>
</comment>
<dbReference type="Proteomes" id="UP001595455">
    <property type="component" value="Unassembled WGS sequence"/>
</dbReference>
<evidence type="ECO:0000313" key="1">
    <source>
        <dbReference type="EMBL" id="MFC2995105.1"/>
    </source>
</evidence>
<sequence>MPAYHEIRAVYDRDSITVYQAYNKQIAQLAIQQQKFVSPFSFQRMTWIKPSLLWLMGRSNWANKSSQEHILAIRIPRDFWEMLLSQSVHTDPSLFHPQHDQPWLDLFEQAQVHIQWDPEHNLKGAKLEHRSIQIGISRFLIHSFNDAILSIEDISPKVQKMAQFRRKGQYKHAEKLLPKERIYPVSASLKRHLNIS</sequence>
<dbReference type="RefSeq" id="WP_107009278.1">
    <property type="nucleotide sequence ID" value="NZ_JBHRSF010000015.1"/>
</dbReference>
<keyword evidence="4" id="KW-1185">Reference proteome</keyword>
<evidence type="ECO:0000313" key="3">
    <source>
        <dbReference type="Proteomes" id="UP000240957"/>
    </source>
</evidence>
<gene>
    <name evidence="1" type="ORF">ACFODO_07430</name>
    <name evidence="2" type="ORF">C9E89_015695</name>
</gene>
<dbReference type="PANTHER" id="PTHR38567:SF1">
    <property type="entry name" value="DUF4291 DOMAIN-CONTAINING PROTEIN"/>
    <property type="match status" value="1"/>
</dbReference>
<dbReference type="InterPro" id="IPR025633">
    <property type="entry name" value="DUF4291"/>
</dbReference>
<proteinExistence type="predicted"/>
<evidence type="ECO:0000313" key="4">
    <source>
        <dbReference type="Proteomes" id="UP001595455"/>
    </source>
</evidence>
<dbReference type="EMBL" id="JBHRSF010000015">
    <property type="protein sequence ID" value="MFC2995105.1"/>
    <property type="molecule type" value="Genomic_DNA"/>
</dbReference>
<dbReference type="Proteomes" id="UP000240957">
    <property type="component" value="Unassembled WGS sequence"/>
</dbReference>
<reference evidence="1" key="1">
    <citation type="journal article" date="2014" name="Int. J. Syst. Evol. Microbiol.">
        <title>Complete genome of a new Firmicutes species belonging to the dominant human colonic microbiota ('Ruminococcus bicirculans') reveals two chromosomes and a selective capacity to utilize plant glucans.</title>
        <authorList>
            <consortium name="NISC Comparative Sequencing Program"/>
            <person name="Wegmann U."/>
            <person name="Louis P."/>
            <person name="Goesmann A."/>
            <person name="Henrissat B."/>
            <person name="Duncan S.H."/>
            <person name="Flint H.J."/>
        </authorList>
    </citation>
    <scope>NUCLEOTIDE SEQUENCE</scope>
    <source>
        <strain evidence="1">KCTC 62575</strain>
    </source>
</reference>
<dbReference type="OrthoDB" id="65842at2"/>
<reference evidence="1" key="4">
    <citation type="submission" date="2024-09" db="EMBL/GenBank/DDBJ databases">
        <authorList>
            <person name="Sun Q."/>
            <person name="Mori K."/>
        </authorList>
    </citation>
    <scope>NUCLEOTIDE SEQUENCE</scope>
    <source>
        <strain evidence="1">KCTC 62575</strain>
    </source>
</reference>
<organism evidence="2 3">
    <name type="scientific">Acinetobacter sichuanensis</name>
    <dbReference type="NCBI Taxonomy" id="2136183"/>
    <lineage>
        <taxon>Bacteria</taxon>
        <taxon>Pseudomonadati</taxon>
        <taxon>Pseudomonadota</taxon>
        <taxon>Gammaproteobacteria</taxon>
        <taxon>Moraxellales</taxon>
        <taxon>Moraxellaceae</taxon>
        <taxon>Acinetobacter</taxon>
    </lineage>
</organism>
<reference evidence="4" key="3">
    <citation type="journal article" date="2019" name="Int. J. Syst. Evol. Microbiol.">
        <title>The Global Catalogue of Microorganisms (GCM) 10K type strain sequencing project: providing services to taxonomists for standard genome sequencing and annotation.</title>
        <authorList>
            <consortium name="The Broad Institute Genomics Platform"/>
            <consortium name="The Broad Institute Genome Sequencing Center for Infectious Disease"/>
            <person name="Wu L."/>
            <person name="Ma J."/>
        </authorList>
    </citation>
    <scope>NUCLEOTIDE SEQUENCE [LARGE SCALE GENOMIC DNA]</scope>
    <source>
        <strain evidence="4">KCTC 62575</strain>
    </source>
</reference>
<dbReference type="EMBL" id="PYIX02000030">
    <property type="protein sequence ID" value="RFC82626.1"/>
    <property type="molecule type" value="Genomic_DNA"/>
</dbReference>
<accession>A0A371YMD1</accession>
<reference evidence="2 3" key="2">
    <citation type="submission" date="2018-08" db="EMBL/GenBank/DDBJ databases">
        <title>The draft genome of Acinetobacter sichuanensis strain WCHAc060041.</title>
        <authorList>
            <person name="Qin J."/>
            <person name="Feng Y."/>
            <person name="Zong Z."/>
        </authorList>
    </citation>
    <scope>NUCLEOTIDE SEQUENCE [LARGE SCALE GENOMIC DNA]</scope>
    <source>
        <strain evidence="2 3">WCHAc060041</strain>
    </source>
</reference>
<evidence type="ECO:0000313" key="2">
    <source>
        <dbReference type="EMBL" id="RFC82626.1"/>
    </source>
</evidence>
<protein>
    <submittedName>
        <fullName evidence="2">DUF4291 domain-containing protein</fullName>
    </submittedName>
</protein>
<dbReference type="PANTHER" id="PTHR38567">
    <property type="entry name" value="DUF4291 DOMAIN-CONTAINING PROTEIN"/>
    <property type="match status" value="1"/>
</dbReference>
<dbReference type="Pfam" id="PF14124">
    <property type="entry name" value="DUF4291"/>
    <property type="match status" value="1"/>
</dbReference>
<dbReference type="AlphaFoldDB" id="A0A371YMD1"/>
<name>A0A371YMD1_9GAMM</name>